<dbReference type="InterPro" id="IPR050135">
    <property type="entry name" value="dGTPase-like"/>
</dbReference>
<dbReference type="Pfam" id="PF01966">
    <property type="entry name" value="HD"/>
    <property type="match status" value="1"/>
</dbReference>
<evidence type="ECO:0000259" key="2">
    <source>
        <dbReference type="PROSITE" id="PS51831"/>
    </source>
</evidence>
<dbReference type="Proteomes" id="UP000078454">
    <property type="component" value="Unassembled WGS sequence"/>
</dbReference>
<dbReference type="PROSITE" id="PS51831">
    <property type="entry name" value="HD"/>
    <property type="match status" value="1"/>
</dbReference>
<proteinExistence type="predicted"/>
<protein>
    <submittedName>
        <fullName evidence="3">dGTP triphosphohydrolase</fullName>
    </submittedName>
</protein>
<dbReference type="PANTHER" id="PTHR11373">
    <property type="entry name" value="DEOXYNUCLEOSIDE TRIPHOSPHATE TRIPHOSPHOHYDROLASE"/>
    <property type="match status" value="1"/>
</dbReference>
<dbReference type="PANTHER" id="PTHR11373:SF32">
    <property type="entry name" value="DEOXYGUANOSINETRIPHOSPHATE TRIPHOSPHOHYDROLASE"/>
    <property type="match status" value="1"/>
</dbReference>
<sequence length="441" mass="51528">MNNIRKYRPGEAASSKWSEERDEFERDYARLIQSPTFRRLQGKSQVFGAGSGDYYRTRLTHSLEVAQIAREVAKRLERTNPFLSKREHPGLIIDPTVVECASIAHDFGHPPFGHKGEEVLNHILLKDHGLKYEGNAQNFRILMFLEKRAGSESGLDLTAAVLLGINKYPFLIEEEGRLKGVYGAEWDVIQELRDIWKMPAGCSTLEAQLMDLCDDIAYSTHDIEDGIRAGKIQMNATFFEDQRLIRHLVMEILNDPNQHKFGWEQVDIEQMVRRVLHDYLEQWELIFAECNREESRTRREMKARWVSSFASRLDIIDDTDRGWKKVALVRDGVEDMDLLRTMEILKKLAWVTLIKDFRVLRLQKRSEIIVERLWDSFIHKDKGQWIIPPDWIDSYERRSINSNWSWPRFVADYISGMTDAYAEKVYAELFASKSGSIYEMD</sequence>
<dbReference type="STRING" id="1850517.A8708_22070"/>
<dbReference type="Gene3D" id="1.10.3210.10">
    <property type="entry name" value="Hypothetical protein af1432"/>
    <property type="match status" value="1"/>
</dbReference>
<dbReference type="NCBIfam" id="TIGR01353">
    <property type="entry name" value="dGTP_triPase"/>
    <property type="match status" value="1"/>
</dbReference>
<gene>
    <name evidence="3" type="ORF">A8708_22070</name>
</gene>
<dbReference type="InterPro" id="IPR006674">
    <property type="entry name" value="HD_domain"/>
</dbReference>
<dbReference type="InterPro" id="IPR006261">
    <property type="entry name" value="dGTPase"/>
</dbReference>
<dbReference type="CDD" id="cd00077">
    <property type="entry name" value="HDc"/>
    <property type="match status" value="1"/>
</dbReference>
<dbReference type="GO" id="GO:0006203">
    <property type="term" value="P:dGTP catabolic process"/>
    <property type="evidence" value="ECO:0007669"/>
    <property type="project" value="TreeGrafter"/>
</dbReference>
<organism evidence="3 4">
    <name type="scientific">Paenibacillus oryzisoli</name>
    <dbReference type="NCBI Taxonomy" id="1850517"/>
    <lineage>
        <taxon>Bacteria</taxon>
        <taxon>Bacillati</taxon>
        <taxon>Bacillota</taxon>
        <taxon>Bacilli</taxon>
        <taxon>Bacillales</taxon>
        <taxon>Paenibacillaceae</taxon>
        <taxon>Paenibacillus</taxon>
    </lineage>
</organism>
<reference evidence="3 4" key="1">
    <citation type="submission" date="2016-05" db="EMBL/GenBank/DDBJ databases">
        <title>Paenibacillus sp. 1ZS3-15 nov., isolated from the rhizosphere soil.</title>
        <authorList>
            <person name="Zhang X.X."/>
            <person name="Zhang J."/>
        </authorList>
    </citation>
    <scope>NUCLEOTIDE SEQUENCE [LARGE SCALE GENOMIC DNA]</scope>
    <source>
        <strain evidence="3 4">1ZS3-15</strain>
    </source>
</reference>
<keyword evidence="4" id="KW-1185">Reference proteome</keyword>
<evidence type="ECO:0000256" key="1">
    <source>
        <dbReference type="ARBA" id="ARBA00022801"/>
    </source>
</evidence>
<dbReference type="SMART" id="SM00471">
    <property type="entry name" value="HDc"/>
    <property type="match status" value="1"/>
</dbReference>
<comment type="caution">
    <text evidence="3">The sequence shown here is derived from an EMBL/GenBank/DDBJ whole genome shotgun (WGS) entry which is preliminary data.</text>
</comment>
<dbReference type="EMBL" id="LYPB01000072">
    <property type="protein sequence ID" value="OAS17457.1"/>
    <property type="molecule type" value="Genomic_DNA"/>
</dbReference>
<dbReference type="Pfam" id="PF13286">
    <property type="entry name" value="HD_assoc"/>
    <property type="match status" value="1"/>
</dbReference>
<dbReference type="SUPFAM" id="SSF109604">
    <property type="entry name" value="HD-domain/PDEase-like"/>
    <property type="match status" value="1"/>
</dbReference>
<accession>A0A198A8F6</accession>
<dbReference type="AlphaFoldDB" id="A0A198A8F6"/>
<dbReference type="GO" id="GO:0008832">
    <property type="term" value="F:dGTPase activity"/>
    <property type="evidence" value="ECO:0007669"/>
    <property type="project" value="TreeGrafter"/>
</dbReference>
<keyword evidence="1 3" id="KW-0378">Hydrolase</keyword>
<dbReference type="InterPro" id="IPR026875">
    <property type="entry name" value="PHydrolase_assoc_dom"/>
</dbReference>
<dbReference type="OrthoDB" id="9803619at2"/>
<name>A0A198A8F6_9BACL</name>
<evidence type="ECO:0000313" key="3">
    <source>
        <dbReference type="EMBL" id="OAS17457.1"/>
    </source>
</evidence>
<dbReference type="InterPro" id="IPR003607">
    <property type="entry name" value="HD/PDEase_dom"/>
</dbReference>
<feature type="domain" description="HD" evidence="2">
    <location>
        <begin position="58"/>
        <end position="219"/>
    </location>
</feature>
<evidence type="ECO:0000313" key="4">
    <source>
        <dbReference type="Proteomes" id="UP000078454"/>
    </source>
</evidence>